<keyword evidence="1" id="KW-0472">Membrane</keyword>
<dbReference type="EMBL" id="CYGV01000003">
    <property type="protein sequence ID" value="CUA67078.1"/>
    <property type="molecule type" value="Genomic_DNA"/>
</dbReference>
<feature type="domain" description="DUF6533" evidence="2">
    <location>
        <begin position="24"/>
        <end position="68"/>
    </location>
</feature>
<evidence type="ECO:0000259" key="2">
    <source>
        <dbReference type="Pfam" id="PF20151"/>
    </source>
</evidence>
<dbReference type="Pfam" id="PF20151">
    <property type="entry name" value="DUF6533"/>
    <property type="match status" value="1"/>
</dbReference>
<feature type="transmembrane region" description="Helical" evidence="1">
    <location>
        <begin position="21"/>
        <end position="40"/>
    </location>
</feature>
<feature type="transmembrane region" description="Helical" evidence="1">
    <location>
        <begin position="216"/>
        <end position="233"/>
    </location>
</feature>
<sequence length="299" mass="32788">MTAGSGQQIKIAELFSDAEGAKLVALVASTILVYDIILTLPDEIDYVWRARWSFARVAFHLNRVWGPLVLGIYVPTLFVHNLDTQVRGGSCIIINACYIYGTAVTAAIVAAVLIVRVWAIYGRKTWMLILLALGSLVVSIPSLILLQRRVRSRKFIHNPAPEIITGCTVNASIYGVGAYIGPLVYETGLFLLALYKTWRTCRTPLMQRIMRDGSKYYAAVLGTLVIIGVGSINKQTRRAFLSSGLLIAIISSMCSRLILSGLLYHTDVEEGSSDLEEGSSSSVLFASSIPGSKWLERLE</sequence>
<protein>
    <recommendedName>
        <fullName evidence="2">DUF6533 domain-containing protein</fullName>
    </recommendedName>
</protein>
<dbReference type="AlphaFoldDB" id="A0A0K6FLP3"/>
<feature type="transmembrane region" description="Helical" evidence="1">
    <location>
        <begin position="239"/>
        <end position="259"/>
    </location>
</feature>
<evidence type="ECO:0000313" key="3">
    <source>
        <dbReference type="EMBL" id="CUA67078.1"/>
    </source>
</evidence>
<keyword evidence="1" id="KW-0812">Transmembrane</keyword>
<accession>A0A0K6FLP3</accession>
<feature type="transmembrane region" description="Helical" evidence="1">
    <location>
        <begin position="60"/>
        <end position="80"/>
    </location>
</feature>
<evidence type="ECO:0000313" key="4">
    <source>
        <dbReference type="Proteomes" id="UP000044841"/>
    </source>
</evidence>
<keyword evidence="4" id="KW-1185">Reference proteome</keyword>
<name>A0A0K6FLP3_9AGAM</name>
<feature type="transmembrane region" description="Helical" evidence="1">
    <location>
        <begin position="125"/>
        <end position="146"/>
    </location>
</feature>
<proteinExistence type="predicted"/>
<dbReference type="InterPro" id="IPR045340">
    <property type="entry name" value="DUF6533"/>
</dbReference>
<feature type="transmembrane region" description="Helical" evidence="1">
    <location>
        <begin position="92"/>
        <end position="119"/>
    </location>
</feature>
<reference evidence="3 4" key="1">
    <citation type="submission" date="2015-07" db="EMBL/GenBank/DDBJ databases">
        <authorList>
            <person name="Noorani M."/>
        </authorList>
    </citation>
    <scope>NUCLEOTIDE SEQUENCE [LARGE SCALE GENOMIC DNA]</scope>
    <source>
        <strain evidence="3">BBA 69670</strain>
    </source>
</reference>
<gene>
    <name evidence="3" type="ORF">RSOLAG22IIIB_07164</name>
</gene>
<organism evidence="3 4">
    <name type="scientific">Rhizoctonia solani</name>
    <dbReference type="NCBI Taxonomy" id="456999"/>
    <lineage>
        <taxon>Eukaryota</taxon>
        <taxon>Fungi</taxon>
        <taxon>Dikarya</taxon>
        <taxon>Basidiomycota</taxon>
        <taxon>Agaricomycotina</taxon>
        <taxon>Agaricomycetes</taxon>
        <taxon>Cantharellales</taxon>
        <taxon>Ceratobasidiaceae</taxon>
        <taxon>Rhizoctonia</taxon>
    </lineage>
</organism>
<dbReference type="Proteomes" id="UP000044841">
    <property type="component" value="Unassembled WGS sequence"/>
</dbReference>
<keyword evidence="1" id="KW-1133">Transmembrane helix</keyword>
<evidence type="ECO:0000256" key="1">
    <source>
        <dbReference type="SAM" id="Phobius"/>
    </source>
</evidence>